<organism evidence="2">
    <name type="scientific">Chlamydomonas euryale</name>
    <dbReference type="NCBI Taxonomy" id="1486919"/>
    <lineage>
        <taxon>Eukaryota</taxon>
        <taxon>Viridiplantae</taxon>
        <taxon>Chlorophyta</taxon>
        <taxon>core chlorophytes</taxon>
        <taxon>Chlorophyceae</taxon>
        <taxon>CS clade</taxon>
        <taxon>Chlamydomonadales</taxon>
        <taxon>Chlamydomonadaceae</taxon>
        <taxon>Chlamydomonas</taxon>
    </lineage>
</organism>
<name>A0A7R9VRE3_9CHLO</name>
<sequence>MFSRLSLPEQSELGSGYAGRPLDGPPASSLSQLGVTENVSAPSENAEISLQGFGHRNSMAGTGHGLLQSGVLGLLHDQQGLTPLSMQGLSHAQQSSRGSTPPAPQMSRGNMFTDMLGAHDATVLQSSYMPSHTRPGGCCSPPSDCAHGSSPRRHQAGMPELFIAADTDPYHASRTLAIVLSQGGLNAHCVLRVGQGALPNGPMVATRMALQVALLAGQLLSTQPTSGGDIVLTPFLVPDGSVHLLIHTLSLPAAVWSGQGRVIPFESASNPLVKAMEISSTLFGSSMPMEALYDASSALSMLQTIALARMDAIGTGQDVLLLPLSCDDASMTGASAGASNATVPDGVGHVKLVPATHVLASNQLAKLAALVERARQIHLSAGGMLASAAADMQQHQQHVPLAHVLPGHDMNSIFSGHEAFMPAESMPAVSRSAAAAAAVQQAHQHVGIASTVMQQHPSPAIQQQRSTSAAQATAPGVKQPQRNRKADYVIVTEDTSIKNAAGAIAKVLSRVCDQGVCCPVFTERKTGQPSGVVSVAVKAIAVARGYVANEGGDHQVAFQPYVRSAVSASVDPMFERRSIGAYSSDGTPLQGLAMADKPTAPPLGRNGFASFSTPTGYGGSTAVSSDSTSGLMPDGMPKLLKSFENCCVDPNHGSLTDSASELGFDVFKVPTHVLPSLEESALPVKVTAHSRASVVSNIITKLVTERGCAILITAGGRAMHVAMMAAVAASARLRSARHPQEVLLLPKFVTVDTTGTLGWESVFLKFHIVRSPFMLTTSCAASGPGTVMGAAAAAAAAAASAVVAAEHQHAQHQAFMHMHHQPPPPQQQLQQQQQQQPRLPQHQQEGFLRQQPSGQ</sequence>
<dbReference type="EMBL" id="HBEC01036136">
    <property type="protein sequence ID" value="CAD8302864.1"/>
    <property type="molecule type" value="Transcribed_RNA"/>
</dbReference>
<feature type="region of interest" description="Disordered" evidence="1">
    <location>
        <begin position="809"/>
        <end position="855"/>
    </location>
</feature>
<dbReference type="Gene3D" id="3.30.110.20">
    <property type="entry name" value="Alba-like domain"/>
    <property type="match status" value="2"/>
</dbReference>
<evidence type="ECO:0000256" key="1">
    <source>
        <dbReference type="SAM" id="MobiDB-lite"/>
    </source>
</evidence>
<reference evidence="2" key="1">
    <citation type="submission" date="2021-01" db="EMBL/GenBank/DDBJ databases">
        <authorList>
            <person name="Corre E."/>
            <person name="Pelletier E."/>
            <person name="Niang G."/>
            <person name="Scheremetjew M."/>
            <person name="Finn R."/>
            <person name="Kale V."/>
            <person name="Holt S."/>
            <person name="Cochrane G."/>
            <person name="Meng A."/>
            <person name="Brown T."/>
            <person name="Cohen L."/>
        </authorList>
    </citation>
    <scope>NUCLEOTIDE SEQUENCE</scope>
    <source>
        <strain evidence="2">CCMP219</strain>
    </source>
</reference>
<feature type="compositionally biased region" description="Low complexity" evidence="1">
    <location>
        <begin position="827"/>
        <end position="844"/>
    </location>
</feature>
<dbReference type="GO" id="GO:0003676">
    <property type="term" value="F:nucleic acid binding"/>
    <property type="evidence" value="ECO:0007669"/>
    <property type="project" value="InterPro"/>
</dbReference>
<dbReference type="AlphaFoldDB" id="A0A7R9VRE3"/>
<proteinExistence type="predicted"/>
<evidence type="ECO:0000313" key="2">
    <source>
        <dbReference type="EMBL" id="CAD8302864.1"/>
    </source>
</evidence>
<feature type="region of interest" description="Disordered" evidence="1">
    <location>
        <begin position="1"/>
        <end position="32"/>
    </location>
</feature>
<protein>
    <submittedName>
        <fullName evidence="2">Uncharacterized protein</fullName>
    </submittedName>
</protein>
<accession>A0A7R9VRE3</accession>
<dbReference type="InterPro" id="IPR007347">
    <property type="entry name" value="SpoVS"/>
</dbReference>
<feature type="region of interest" description="Disordered" evidence="1">
    <location>
        <begin position="87"/>
        <end position="110"/>
    </location>
</feature>
<dbReference type="InterPro" id="IPR036882">
    <property type="entry name" value="Alba-like_dom_sf"/>
</dbReference>
<dbReference type="PANTHER" id="PTHR35331">
    <property type="entry name" value="STAGE V SPORULATION PROTEIN S"/>
    <property type="match status" value="1"/>
</dbReference>
<feature type="compositionally biased region" description="Polar residues" evidence="1">
    <location>
        <begin position="87"/>
        <end position="99"/>
    </location>
</feature>
<dbReference type="PANTHER" id="PTHR35331:SF1">
    <property type="entry name" value="STAGE V SPORULATION PROTEIN S"/>
    <property type="match status" value="1"/>
</dbReference>
<gene>
    <name evidence="2" type="ORF">CEUR00632_LOCUS16781</name>
</gene>